<dbReference type="PANTHER" id="PTHR32154:SF0">
    <property type="entry name" value="PYRUVATE-FLAVODOXIN OXIDOREDUCTASE-RELATED"/>
    <property type="match status" value="1"/>
</dbReference>
<dbReference type="SUPFAM" id="SSF52518">
    <property type="entry name" value="Thiamin diphosphate-binding fold (THDP-binding)"/>
    <property type="match status" value="2"/>
</dbReference>
<gene>
    <name evidence="14" type="primary">nifJ</name>
    <name evidence="14" type="ORF">I0Q91_12635</name>
</gene>
<dbReference type="NCBIfam" id="TIGR02176">
    <property type="entry name" value="pyruv_ox_red"/>
    <property type="match status" value="1"/>
</dbReference>
<dbReference type="GO" id="GO:0030976">
    <property type="term" value="F:thiamine pyrophosphate binding"/>
    <property type="evidence" value="ECO:0007669"/>
    <property type="project" value="InterPro"/>
</dbReference>
<evidence type="ECO:0000256" key="7">
    <source>
        <dbReference type="ARBA" id="ARBA00023004"/>
    </source>
</evidence>
<comment type="caution">
    <text evidence="14">The sequence shown here is derived from an EMBL/GenBank/DDBJ whole genome shotgun (WGS) entry which is preliminary data.</text>
</comment>
<dbReference type="RefSeq" id="WP_270454993.1">
    <property type="nucleotide sequence ID" value="NZ_JADPIE010000008.1"/>
</dbReference>
<dbReference type="EMBL" id="JADPIE010000008">
    <property type="protein sequence ID" value="MBF8437933.1"/>
    <property type="molecule type" value="Genomic_DNA"/>
</dbReference>
<dbReference type="Pfam" id="PF12838">
    <property type="entry name" value="Fer4_7"/>
    <property type="match status" value="1"/>
</dbReference>
<keyword evidence="5 9" id="KW-0249">Electron transport</keyword>
<dbReference type="PROSITE" id="PS00198">
    <property type="entry name" value="4FE4S_FER_1"/>
    <property type="match status" value="1"/>
</dbReference>
<dbReference type="CDD" id="cd03377">
    <property type="entry name" value="TPP_PFOR_PNO"/>
    <property type="match status" value="1"/>
</dbReference>
<evidence type="ECO:0000256" key="1">
    <source>
        <dbReference type="ARBA" id="ARBA00009032"/>
    </source>
</evidence>
<dbReference type="FunFam" id="3.40.920.10:FF:000001">
    <property type="entry name" value="Pyruvate:ferredoxin (Flavodoxin) oxidoreductase"/>
    <property type="match status" value="1"/>
</dbReference>
<dbReference type="Pfam" id="PF10371">
    <property type="entry name" value="EKR"/>
    <property type="match status" value="1"/>
</dbReference>
<feature type="site" description="Important for catalytic activity" evidence="11">
    <location>
        <position position="64"/>
    </location>
</feature>
<dbReference type="SUPFAM" id="SSF53323">
    <property type="entry name" value="Pyruvate-ferredoxin oxidoreductase, PFOR, domain III"/>
    <property type="match status" value="1"/>
</dbReference>
<keyword evidence="15" id="KW-1185">Reference proteome</keyword>
<evidence type="ECO:0000313" key="15">
    <source>
        <dbReference type="Proteomes" id="UP000621436"/>
    </source>
</evidence>
<dbReference type="CDD" id="cd07034">
    <property type="entry name" value="TPP_PYR_PFOR_IOR-alpha_like"/>
    <property type="match status" value="1"/>
</dbReference>
<evidence type="ECO:0000256" key="6">
    <source>
        <dbReference type="ARBA" id="ARBA00023002"/>
    </source>
</evidence>
<dbReference type="AlphaFoldDB" id="A0A931B024"/>
<evidence type="ECO:0000256" key="2">
    <source>
        <dbReference type="ARBA" id="ARBA00022448"/>
    </source>
</evidence>
<dbReference type="Gene3D" id="3.40.50.920">
    <property type="match status" value="1"/>
</dbReference>
<feature type="binding site" evidence="10">
    <location>
        <position position="31"/>
    </location>
    <ligand>
        <name>pyruvate</name>
        <dbReference type="ChEBI" id="CHEBI:15361"/>
    </ligand>
</feature>
<evidence type="ECO:0000313" key="14">
    <source>
        <dbReference type="EMBL" id="MBF8437933.1"/>
    </source>
</evidence>
<evidence type="ECO:0000259" key="13">
    <source>
        <dbReference type="PROSITE" id="PS51379"/>
    </source>
</evidence>
<dbReference type="GO" id="GO:0019164">
    <property type="term" value="F:pyruvate synthase activity"/>
    <property type="evidence" value="ECO:0007669"/>
    <property type="project" value="UniProtKB-EC"/>
</dbReference>
<keyword evidence="8 12" id="KW-0411">Iron-sulfur</keyword>
<dbReference type="FunFam" id="3.40.50.920:FF:000007">
    <property type="entry name" value="Pyruvate:ferredoxin (Flavodoxin) oxidoreductase"/>
    <property type="match status" value="1"/>
</dbReference>
<feature type="binding site" evidence="12">
    <location>
        <position position="694"/>
    </location>
    <ligand>
        <name>[4Fe-4S] cluster</name>
        <dbReference type="ChEBI" id="CHEBI:49883"/>
        <label>1</label>
    </ligand>
</feature>
<dbReference type="InterPro" id="IPR033412">
    <property type="entry name" value="PFOR_II"/>
</dbReference>
<dbReference type="InterPro" id="IPR037112">
    <property type="entry name" value="Pyrv-flavodox_OxR_EKR_sf"/>
</dbReference>
<dbReference type="InterPro" id="IPR029061">
    <property type="entry name" value="THDP-binding"/>
</dbReference>
<dbReference type="GO" id="GO:0051539">
    <property type="term" value="F:4 iron, 4 sulfur cluster binding"/>
    <property type="evidence" value="ECO:0007669"/>
    <property type="project" value="UniProtKB-KW"/>
</dbReference>
<feature type="site" description="Important for catalytic activity" evidence="11">
    <location>
        <position position="1000"/>
    </location>
</feature>
<comment type="catalytic activity">
    <reaction evidence="9">
        <text>2 oxidized [2Fe-2S]-[ferredoxin] + pyruvate + CoA = 2 reduced [2Fe-2S]-[ferredoxin] + acetyl-CoA + CO2 + H(+)</text>
        <dbReference type="Rhea" id="RHEA:12765"/>
        <dbReference type="Rhea" id="RHEA-COMP:10000"/>
        <dbReference type="Rhea" id="RHEA-COMP:10001"/>
        <dbReference type="ChEBI" id="CHEBI:15361"/>
        <dbReference type="ChEBI" id="CHEBI:15378"/>
        <dbReference type="ChEBI" id="CHEBI:16526"/>
        <dbReference type="ChEBI" id="CHEBI:33737"/>
        <dbReference type="ChEBI" id="CHEBI:33738"/>
        <dbReference type="ChEBI" id="CHEBI:57287"/>
        <dbReference type="ChEBI" id="CHEBI:57288"/>
        <dbReference type="EC" id="1.2.7.1"/>
    </reaction>
</comment>
<dbReference type="InterPro" id="IPR002869">
    <property type="entry name" value="Pyrv_flavodox_OxRed_cen"/>
</dbReference>
<keyword evidence="7 12" id="KW-0408">Iron</keyword>
<dbReference type="InterPro" id="IPR019752">
    <property type="entry name" value="Pyrv/ketoisovalerate_OxRed_cat"/>
</dbReference>
<comment type="similarity">
    <text evidence="1 9">Belongs to the pyruvate:ferredoxin/flavodoxin oxidoreductase family.</text>
</comment>
<feature type="binding site" evidence="12">
    <location>
        <position position="1075"/>
    </location>
    <ligand>
        <name>[4Fe-4S] cluster</name>
        <dbReference type="ChEBI" id="CHEBI:49883"/>
        <label>3</label>
    </ligand>
</feature>
<evidence type="ECO:0000256" key="3">
    <source>
        <dbReference type="ARBA" id="ARBA00022485"/>
    </source>
</evidence>
<evidence type="ECO:0000256" key="9">
    <source>
        <dbReference type="PIRNR" id="PIRNR000159"/>
    </source>
</evidence>
<organism evidence="14 15">
    <name type="scientific">Halonatronomonas betaini</name>
    <dbReference type="NCBI Taxonomy" id="2778430"/>
    <lineage>
        <taxon>Bacteria</taxon>
        <taxon>Bacillati</taxon>
        <taxon>Bacillota</taxon>
        <taxon>Clostridia</taxon>
        <taxon>Halanaerobiales</taxon>
        <taxon>Halarsenatibacteraceae</taxon>
        <taxon>Halonatronomonas</taxon>
    </lineage>
</organism>
<feature type="binding site" evidence="12">
    <location>
        <position position="750"/>
    </location>
    <ligand>
        <name>[4Fe-4S] cluster</name>
        <dbReference type="ChEBI" id="CHEBI:49883"/>
        <label>2</label>
    </ligand>
</feature>
<feature type="domain" description="4Fe-4S ferredoxin-type" evidence="13">
    <location>
        <begin position="682"/>
        <end position="711"/>
    </location>
</feature>
<dbReference type="FunFam" id="3.40.50.970:FF:000012">
    <property type="entry name" value="Pyruvate:ferredoxin (Flavodoxin) oxidoreductase"/>
    <property type="match status" value="1"/>
</dbReference>
<keyword evidence="4 12" id="KW-0479">Metal-binding</keyword>
<dbReference type="PROSITE" id="PS51379">
    <property type="entry name" value="4FE4S_FER_2"/>
    <property type="match status" value="2"/>
</dbReference>
<dbReference type="Gene3D" id="3.40.920.10">
    <property type="entry name" value="Pyruvate-ferredoxin oxidoreductase, PFOR, domain III"/>
    <property type="match status" value="1"/>
</dbReference>
<feature type="binding site" evidence="12">
    <location>
        <position position="815"/>
    </location>
    <ligand>
        <name>[4Fe-4S] cluster</name>
        <dbReference type="ChEBI" id="CHEBI:49883"/>
        <label>3</label>
    </ligand>
</feature>
<dbReference type="SUPFAM" id="SSF52922">
    <property type="entry name" value="TK C-terminal domain-like"/>
    <property type="match status" value="1"/>
</dbReference>
<feature type="binding site" evidence="12">
    <location>
        <position position="697"/>
    </location>
    <ligand>
        <name>[4Fe-4S] cluster</name>
        <dbReference type="ChEBI" id="CHEBI:49883"/>
        <label>1</label>
    </ligand>
</feature>
<dbReference type="SMART" id="SM00890">
    <property type="entry name" value="EKR"/>
    <property type="match status" value="1"/>
</dbReference>
<dbReference type="SUPFAM" id="SSF54862">
    <property type="entry name" value="4Fe-4S ferredoxins"/>
    <property type="match status" value="1"/>
</dbReference>
<dbReference type="InterPro" id="IPR002880">
    <property type="entry name" value="Pyrv_Fd/Flavodoxin_OxRdtase_N"/>
</dbReference>
<dbReference type="InterPro" id="IPR019456">
    <property type="entry name" value="Pyrv-flavodox_OxRtase_EKR"/>
</dbReference>
<feature type="binding site" evidence="10">
    <location>
        <begin position="995"/>
        <end position="1000"/>
    </location>
    <ligand>
        <name>thiamine diphosphate</name>
        <dbReference type="ChEBI" id="CHEBI:58937"/>
    </ligand>
</feature>
<dbReference type="PIRSF" id="PIRSF000159">
    <property type="entry name" value="NifJ"/>
    <property type="match status" value="1"/>
</dbReference>
<dbReference type="Pfam" id="PF02775">
    <property type="entry name" value="TPP_enzyme_C"/>
    <property type="match status" value="1"/>
</dbReference>
<dbReference type="Pfam" id="PF17147">
    <property type="entry name" value="PFOR_II"/>
    <property type="match status" value="1"/>
</dbReference>
<dbReference type="Gene3D" id="3.40.50.970">
    <property type="match status" value="2"/>
</dbReference>
<dbReference type="Proteomes" id="UP000621436">
    <property type="component" value="Unassembled WGS sequence"/>
</dbReference>
<feature type="domain" description="4Fe-4S ferredoxin-type" evidence="13">
    <location>
        <begin position="738"/>
        <end position="769"/>
    </location>
</feature>
<dbReference type="Pfam" id="PF01855">
    <property type="entry name" value="POR_N"/>
    <property type="match status" value="1"/>
</dbReference>
<dbReference type="InterPro" id="IPR009014">
    <property type="entry name" value="Transketo_C/PFOR_II"/>
</dbReference>
<evidence type="ECO:0000256" key="5">
    <source>
        <dbReference type="ARBA" id="ARBA00022982"/>
    </source>
</evidence>
<dbReference type="GO" id="GO:0006979">
    <property type="term" value="P:response to oxidative stress"/>
    <property type="evidence" value="ECO:0007669"/>
    <property type="project" value="TreeGrafter"/>
</dbReference>
<dbReference type="GO" id="GO:0022900">
    <property type="term" value="P:electron transport chain"/>
    <property type="evidence" value="ECO:0007669"/>
    <property type="project" value="InterPro"/>
</dbReference>
<protein>
    <recommendedName>
        <fullName evidence="9">Pyruvate:ferredoxin oxidoreductase</fullName>
        <ecNumber evidence="9">1.2.7.1</ecNumber>
    </recommendedName>
    <alternativeName>
        <fullName evidence="9">Pyruvate synthase</fullName>
    </alternativeName>
</protein>
<dbReference type="InterPro" id="IPR011766">
    <property type="entry name" value="TPP_enzyme_TPP-bd"/>
</dbReference>
<feature type="site" description="Important for catalytic activity" evidence="11">
    <location>
        <position position="114"/>
    </location>
</feature>
<dbReference type="InterPro" id="IPR017900">
    <property type="entry name" value="4Fe4S_Fe_S_CS"/>
</dbReference>
<keyword evidence="2 9" id="KW-0813">Transport</keyword>
<dbReference type="InterPro" id="IPR050722">
    <property type="entry name" value="Pyruvate:ferred/Flavod_OxRd"/>
</dbReference>
<feature type="binding site" evidence="10">
    <location>
        <position position="820"/>
    </location>
    <ligand>
        <name>thiamine diphosphate</name>
        <dbReference type="ChEBI" id="CHEBI:58937"/>
    </ligand>
</feature>
<dbReference type="InterPro" id="IPR011895">
    <property type="entry name" value="Pyrv_flavodox_OxRed"/>
</dbReference>
<keyword evidence="6 9" id="KW-0560">Oxidoreductase</keyword>
<dbReference type="InterPro" id="IPR017896">
    <property type="entry name" value="4Fe4S_Fe-S-bd"/>
</dbReference>
<dbReference type="Pfam" id="PF01558">
    <property type="entry name" value="POR"/>
    <property type="match status" value="1"/>
</dbReference>
<name>A0A931B024_9FIRM</name>
<feature type="binding site" evidence="10">
    <location>
        <begin position="966"/>
        <end position="969"/>
    </location>
    <ligand>
        <name>thiamine diphosphate</name>
        <dbReference type="ChEBI" id="CHEBI:58937"/>
    </ligand>
</feature>
<evidence type="ECO:0000256" key="8">
    <source>
        <dbReference type="ARBA" id="ARBA00023014"/>
    </source>
</evidence>
<feature type="binding site" evidence="12">
    <location>
        <position position="701"/>
    </location>
    <ligand>
        <name>[4Fe-4S] cluster</name>
        <dbReference type="ChEBI" id="CHEBI:49883"/>
        <label>2</label>
    </ligand>
</feature>
<dbReference type="FunFam" id="3.40.50.970:FF:000041">
    <property type="entry name" value="Pyruvate:ferredoxin (Flavodoxin) oxidoreductase"/>
    <property type="match status" value="1"/>
</dbReference>
<feature type="binding site" evidence="12">
    <location>
        <position position="747"/>
    </location>
    <ligand>
        <name>[4Fe-4S] cluster</name>
        <dbReference type="ChEBI" id="CHEBI:49883"/>
        <label>2</label>
    </ligand>
</feature>
<feature type="binding site" evidence="10">
    <location>
        <position position="64"/>
    </location>
    <ligand>
        <name>thiamine diphosphate</name>
        <dbReference type="ChEBI" id="CHEBI:58937"/>
    </ligand>
</feature>
<feature type="binding site" evidence="10">
    <location>
        <position position="843"/>
    </location>
    <ligand>
        <name>thiamine diphosphate</name>
        <dbReference type="ChEBI" id="CHEBI:58937"/>
    </ligand>
</feature>
<accession>A0A931B024</accession>
<dbReference type="PANTHER" id="PTHR32154">
    <property type="entry name" value="PYRUVATE-FLAVODOXIN OXIDOREDUCTASE-RELATED"/>
    <property type="match status" value="1"/>
</dbReference>
<dbReference type="Gene3D" id="3.30.70.20">
    <property type="match status" value="1"/>
</dbReference>
<feature type="binding site" evidence="12">
    <location>
        <position position="757"/>
    </location>
    <ligand>
        <name>[4Fe-4S] cluster</name>
        <dbReference type="ChEBI" id="CHEBI:49883"/>
        <label>1</label>
    </ligand>
</feature>
<comment type="cofactor">
    <cofactor evidence="12">
        <name>[4Fe-4S] cluster</name>
        <dbReference type="ChEBI" id="CHEBI:49883"/>
    </cofactor>
    <text evidence="12">Binds 3 [4Fe-4S] clusters per subunit.</text>
</comment>
<feature type="binding site" evidence="10">
    <location>
        <position position="114"/>
    </location>
    <ligand>
        <name>pyruvate</name>
        <dbReference type="ChEBI" id="CHEBI:15361"/>
    </ligand>
</feature>
<feature type="binding site" evidence="12">
    <location>
        <position position="753"/>
    </location>
    <ligand>
        <name>[4Fe-4S] cluster</name>
        <dbReference type="ChEBI" id="CHEBI:49883"/>
        <label>2</label>
    </ligand>
</feature>
<dbReference type="EC" id="1.2.7.1" evidence="9"/>
<evidence type="ECO:0000256" key="11">
    <source>
        <dbReference type="PIRSR" id="PIRSR000159-2"/>
    </source>
</evidence>
<proteinExistence type="inferred from homology"/>
<keyword evidence="14" id="KW-0670">Pyruvate</keyword>
<feature type="binding site" evidence="12">
    <location>
        <position position="818"/>
    </location>
    <ligand>
        <name>[4Fe-4S] cluster</name>
        <dbReference type="ChEBI" id="CHEBI:49883"/>
        <label>3</label>
    </ligand>
</feature>
<dbReference type="FunFam" id="3.30.70.20:FF:000022">
    <property type="entry name" value="Pyruvate:ferredoxin (Flavodoxin) oxidoreductase"/>
    <property type="match status" value="1"/>
</dbReference>
<feature type="site" description="Important for catalytic activity" evidence="11">
    <location>
        <position position="31"/>
    </location>
</feature>
<sequence length="1181" mass="130096">MPKKMQSMDGNTAAAHVAYAFTDVAAIYPITPSSPMAEMVDEWSAHGRENIFGQQVKLTEMQSEGGAAGAVHGSLATGALTTTFTASQGLLLMLPNIYKIAGELLPGVFHVSARSVATQALSIFGDHSDVMACRQSGAAMLASGSVQEVMDLAGVAHLAAIDSNLPFIHFFDGFRTSHEIQKIEVMEYDELAQFVNEDALETFRDKALNPENPVTKGTAQNPDIFFQAREACNKFYDRTPDVVADYMEKISELTGREYKPFVYHGAEDAEHIIVAMGSVTETIEETVDYLVEQGEKVGLIKVHLYRPFSSKYFFDVLPESVKKIAVLDRTKEPGAVGEPLYEDIRSLFYDRDQRPVVVGGRYGLSSKETNPSHINSVFKNLKQAEAKDGFTIGIVDDVTFTSLPVEEKINTTPESTTACKFWGFGSDGTVGANKNAIKIIGDNTDKYAQGYFSYDSKKSGGVTVSHLRFSDEKIKSTYLIDKADFVACHKESYIGQFDMVSDLKPGGTFVLNTTWSEDELDERLPADVKAYLADNDIDFHIINAVEIAEEVGLGQRINMVMQTVFFKLADIIPIDDAIDYLKEAIEKTYGHKGEKIVEMNNKAVDKALDALIDVDVPAEWSSAEASEEIEEDGDRPEFVKNVLDVVNKQKGDDLPVSTFMGREDGSFPPGMSQYEKRGIAVHVPDWIEDNCIQCNQCAFVCPHAVIRPFLLDDEELENAPEGMETLDAMGKQLKGLNYRIQVSPLDCTGCGVCVETCPAPEKALKMKDFDEMVEQEADNWDYVSENVTYKSGLMKDASIKGSQFNQPLLEFHGACAGCGETAYAKLVTQLFGDRMIIANATGCSSIWGGTAPTPVYTTNEAGEGPAWANSLFEDNAEYGFGMHLGNEQLRDRLVNHAKEAIETGVSSELEELLKEWIEVKDDGPASKEVADKIKPLLDEESDNEAVAKIAKLKKYLTKKSQWIFGGDGWAYDIGYGGLDHVVASGEDVNIMIFDTEVYSNTGGQSSKATPVSAVAKFAASGKRTAKKDLAQMLMTYGNVYVAQVAIGADMNQTVKAINEAEAYDGPSVVIAYTPCIAHGLKAGMNHSVNQEGKAVETGYWHLFRFNPELEEEGKNPFSVDSKEPTGTMKEYMESEVRFASLQQTFPEVAEKLFEFAQKQADKKYKAYKRLEKAYEPEDDEE</sequence>
<evidence type="ECO:0000256" key="4">
    <source>
        <dbReference type="ARBA" id="ARBA00022723"/>
    </source>
</evidence>
<dbReference type="GO" id="GO:0005506">
    <property type="term" value="F:iron ion binding"/>
    <property type="evidence" value="ECO:0007669"/>
    <property type="project" value="InterPro"/>
</dbReference>
<dbReference type="Gene3D" id="4.10.780.10">
    <property type="entry name" value="Pyruvate-flavodoxin oxidoreductase, EKR domain"/>
    <property type="match status" value="1"/>
</dbReference>
<feature type="binding site" evidence="12">
    <location>
        <position position="691"/>
    </location>
    <ligand>
        <name>[4Fe-4S] cluster</name>
        <dbReference type="ChEBI" id="CHEBI:49883"/>
        <label>1</label>
    </ligand>
</feature>
<keyword evidence="3 12" id="KW-0004">4Fe-4S</keyword>
<reference evidence="14" key="1">
    <citation type="submission" date="2020-11" db="EMBL/GenBank/DDBJ databases">
        <title>Halonatronomonas betainensis gen. nov., sp. nov. a novel haloalkaliphilic representative of the family Halanaerobiacae capable of betaine degradation.</title>
        <authorList>
            <person name="Boltyanskaya Y."/>
            <person name="Kevbrin V."/>
            <person name="Detkova E."/>
            <person name="Grouzdev D.S."/>
            <person name="Koziaeva V."/>
            <person name="Zhilina T."/>
        </authorList>
    </citation>
    <scope>NUCLEOTIDE SEQUENCE</scope>
    <source>
        <strain evidence="14">Z-7014</strain>
    </source>
</reference>
<evidence type="ECO:0000256" key="12">
    <source>
        <dbReference type="PIRSR" id="PIRSR000159-50"/>
    </source>
</evidence>
<evidence type="ECO:0000256" key="10">
    <source>
        <dbReference type="PIRSR" id="PIRSR000159-1"/>
    </source>
</evidence>
<feature type="binding site" evidence="12">
    <location>
        <position position="843"/>
    </location>
    <ligand>
        <name>[4Fe-4S] cluster</name>
        <dbReference type="ChEBI" id="CHEBI:49883"/>
        <label>3</label>
    </ligand>
</feature>